<evidence type="ECO:0000313" key="3">
    <source>
        <dbReference type="Proteomes" id="UP000198647"/>
    </source>
</evidence>
<evidence type="ECO:0000256" key="1">
    <source>
        <dbReference type="SAM" id="Phobius"/>
    </source>
</evidence>
<feature type="transmembrane region" description="Helical" evidence="1">
    <location>
        <begin position="36"/>
        <end position="53"/>
    </location>
</feature>
<dbReference type="RefSeq" id="WP_008588398.1">
    <property type="nucleotide sequence ID" value="NZ_FNOS01000005.1"/>
</dbReference>
<gene>
    <name evidence="2" type="ORF">SAMN04488081_2211</name>
</gene>
<sequence length="98" mass="10397">MSATTLLKWITGICEAFLAIPVIGGTFILSGGWQPLLFMFVFHVIVLIVSVKQNEFSSGSVAGMVANALGIIPVVGWILHTITAIILIIDAGKSTVKK</sequence>
<accession>A0A1H3HGT4</accession>
<organism evidence="2 3">
    <name type="scientific">Salimicrobium album</name>
    <dbReference type="NCBI Taxonomy" id="50717"/>
    <lineage>
        <taxon>Bacteria</taxon>
        <taxon>Bacillati</taxon>
        <taxon>Bacillota</taxon>
        <taxon>Bacilli</taxon>
        <taxon>Bacillales</taxon>
        <taxon>Bacillaceae</taxon>
        <taxon>Salimicrobium</taxon>
    </lineage>
</organism>
<keyword evidence="1" id="KW-0472">Membrane</keyword>
<evidence type="ECO:0000313" key="2">
    <source>
        <dbReference type="EMBL" id="SDY14766.1"/>
    </source>
</evidence>
<dbReference type="EMBL" id="FNOS01000005">
    <property type="protein sequence ID" value="SDY14766.1"/>
    <property type="molecule type" value="Genomic_DNA"/>
</dbReference>
<keyword evidence="1" id="KW-0812">Transmembrane</keyword>
<feature type="transmembrane region" description="Helical" evidence="1">
    <location>
        <begin position="65"/>
        <end position="89"/>
    </location>
</feature>
<keyword evidence="1" id="KW-1133">Transmembrane helix</keyword>
<name>A0A1H3HGT4_9BACI</name>
<proteinExistence type="predicted"/>
<dbReference type="Proteomes" id="UP000198647">
    <property type="component" value="Unassembled WGS sequence"/>
</dbReference>
<comment type="caution">
    <text evidence="2">The sequence shown here is derived from an EMBL/GenBank/DDBJ whole genome shotgun (WGS) entry which is preliminary data.</text>
</comment>
<reference evidence="2 3" key="1">
    <citation type="submission" date="2016-10" db="EMBL/GenBank/DDBJ databases">
        <authorList>
            <person name="Varghese N."/>
            <person name="Submissions S."/>
        </authorList>
    </citation>
    <scope>NUCLEOTIDE SEQUENCE [LARGE SCALE GENOMIC DNA]</scope>
    <source>
        <strain evidence="2 3">DSM 20748</strain>
    </source>
</reference>
<feature type="transmembrane region" description="Helical" evidence="1">
    <location>
        <begin position="6"/>
        <end position="29"/>
    </location>
</feature>
<protein>
    <submittedName>
        <fullName evidence="2">Uncharacterized protein</fullName>
    </submittedName>
</protein>
<keyword evidence="3" id="KW-1185">Reference proteome</keyword>